<evidence type="ECO:0000313" key="4">
    <source>
        <dbReference type="EMBL" id="ACB97001.1"/>
    </source>
</evidence>
<proteinExistence type="predicted"/>
<keyword evidence="2 4" id="KW-0378">Hydrolase</keyword>
<dbReference type="Gene3D" id="3.90.79.10">
    <property type="entry name" value="Nucleoside Triphosphate Pyrophosphohydrolase"/>
    <property type="match status" value="1"/>
</dbReference>
<dbReference type="GO" id="GO:0016787">
    <property type="term" value="F:hydrolase activity"/>
    <property type="evidence" value="ECO:0007669"/>
    <property type="project" value="UniProtKB-KW"/>
</dbReference>
<comment type="cofactor">
    <cofactor evidence="1">
        <name>Mg(2+)</name>
        <dbReference type="ChEBI" id="CHEBI:18420"/>
    </cofactor>
</comment>
<dbReference type="SUPFAM" id="SSF55811">
    <property type="entry name" value="Nudix"/>
    <property type="match status" value="1"/>
</dbReference>
<dbReference type="PROSITE" id="PS51462">
    <property type="entry name" value="NUDIX"/>
    <property type="match status" value="1"/>
</dbReference>
<dbReference type="InterPro" id="IPR015797">
    <property type="entry name" value="NUDIX_hydrolase-like_dom_sf"/>
</dbReference>
<dbReference type="KEGG" id="bid:Bind_3444"/>
<dbReference type="OrthoDB" id="9800065at2"/>
<reference evidence="5" key="1">
    <citation type="submission" date="2008-03" db="EMBL/GenBank/DDBJ databases">
        <title>Complete sequence of chromosome of Beijerinckia indica subsp. indica ATCC 9039.</title>
        <authorList>
            <consortium name="US DOE Joint Genome Institute"/>
            <person name="Copeland A."/>
            <person name="Lucas S."/>
            <person name="Lapidus A."/>
            <person name="Glavina del Rio T."/>
            <person name="Dalin E."/>
            <person name="Tice H."/>
            <person name="Bruce D."/>
            <person name="Goodwin L."/>
            <person name="Pitluck S."/>
            <person name="LaButti K."/>
            <person name="Schmutz J."/>
            <person name="Larimer F."/>
            <person name="Land M."/>
            <person name="Hauser L."/>
            <person name="Kyrpides N."/>
            <person name="Mikhailova N."/>
            <person name="Dunfield P.F."/>
            <person name="Dedysh S.N."/>
            <person name="Liesack W."/>
            <person name="Saw J.H."/>
            <person name="Alam M."/>
            <person name="Chen Y."/>
            <person name="Murrell J.C."/>
            <person name="Richardson P."/>
        </authorList>
    </citation>
    <scope>NUCLEOTIDE SEQUENCE [LARGE SCALE GENOMIC DNA]</scope>
    <source>
        <strain evidence="5">ATCC 9039 / DSM 1715 / NCIMB 8712</strain>
    </source>
</reference>
<evidence type="ECO:0000256" key="1">
    <source>
        <dbReference type="ARBA" id="ARBA00001946"/>
    </source>
</evidence>
<dbReference type="STRING" id="395963.Bind_3444"/>
<reference evidence="4 5" key="2">
    <citation type="journal article" date="2010" name="J. Bacteriol.">
        <title>Complete genome sequence of Beijerinckia indica subsp. indica.</title>
        <authorList>
            <person name="Tamas I."/>
            <person name="Dedysh S.N."/>
            <person name="Liesack W."/>
            <person name="Stott M.B."/>
            <person name="Alam M."/>
            <person name="Murrell J.C."/>
            <person name="Dunfield P.F."/>
        </authorList>
    </citation>
    <scope>NUCLEOTIDE SEQUENCE [LARGE SCALE GENOMIC DNA]</scope>
    <source>
        <strain evidence="5">ATCC 9039 / DSM 1715 / NCIMB 8712</strain>
    </source>
</reference>
<feature type="domain" description="Nudix hydrolase" evidence="3">
    <location>
        <begin position="48"/>
        <end position="174"/>
    </location>
</feature>
<sequence length="179" mass="19606">MSNRALWRVFSHFPVILSAIADKKRRSAARSGSSYGSASSTNRGEHPAPSLGVRGLVFDHDARVLLVRRKGIAGWYLPGGPVHRGESVVSALARHLEAEIDFQIPDVPLLHGLFHHPRARSHVACYILLWPHSGIEPRIGRALEEARFYASTDLPATVSGPARARIEETASEAPPALDW</sequence>
<dbReference type="RefSeq" id="WP_012386349.1">
    <property type="nucleotide sequence ID" value="NC_010581.1"/>
</dbReference>
<dbReference type="eggNOG" id="COG1051">
    <property type="taxonomic scope" value="Bacteria"/>
</dbReference>
<gene>
    <name evidence="4" type="ordered locus">Bind_3444</name>
</gene>
<dbReference type="InterPro" id="IPR000086">
    <property type="entry name" value="NUDIX_hydrolase_dom"/>
</dbReference>
<keyword evidence="5" id="KW-1185">Reference proteome</keyword>
<dbReference type="EMBL" id="CP001016">
    <property type="protein sequence ID" value="ACB97001.1"/>
    <property type="molecule type" value="Genomic_DNA"/>
</dbReference>
<protein>
    <submittedName>
        <fullName evidence="4">NUDIX hydrolase</fullName>
    </submittedName>
</protein>
<accession>B2IER1</accession>
<evidence type="ECO:0000313" key="5">
    <source>
        <dbReference type="Proteomes" id="UP000001695"/>
    </source>
</evidence>
<dbReference type="PANTHER" id="PTHR43046:SF2">
    <property type="entry name" value="8-OXO-DGTP DIPHOSPHATASE-RELATED"/>
    <property type="match status" value="1"/>
</dbReference>
<dbReference type="AlphaFoldDB" id="B2IER1"/>
<dbReference type="Proteomes" id="UP000001695">
    <property type="component" value="Chromosome"/>
</dbReference>
<dbReference type="Pfam" id="PF00293">
    <property type="entry name" value="NUDIX"/>
    <property type="match status" value="1"/>
</dbReference>
<dbReference type="PANTHER" id="PTHR43046">
    <property type="entry name" value="GDP-MANNOSE MANNOSYL HYDROLASE"/>
    <property type="match status" value="1"/>
</dbReference>
<organism evidence="4 5">
    <name type="scientific">Beijerinckia indica subsp. indica (strain ATCC 9039 / DSM 1715 / NCIMB 8712)</name>
    <dbReference type="NCBI Taxonomy" id="395963"/>
    <lineage>
        <taxon>Bacteria</taxon>
        <taxon>Pseudomonadati</taxon>
        <taxon>Pseudomonadota</taxon>
        <taxon>Alphaproteobacteria</taxon>
        <taxon>Hyphomicrobiales</taxon>
        <taxon>Beijerinckiaceae</taxon>
        <taxon>Beijerinckia</taxon>
    </lineage>
</organism>
<evidence type="ECO:0000256" key="2">
    <source>
        <dbReference type="ARBA" id="ARBA00022801"/>
    </source>
</evidence>
<name>B2IER1_BEII9</name>
<dbReference type="HOGENOM" id="CLU_1500709_0_0_5"/>
<evidence type="ECO:0000259" key="3">
    <source>
        <dbReference type="PROSITE" id="PS51462"/>
    </source>
</evidence>